<reference evidence="10 11" key="1">
    <citation type="journal article" date="2017" name="Front. Microbiol.">
        <title>Genome of Ca. Pandoraea novymonadis, an Endosymbiotic Bacterium of the Trypanosomatid Novymonas esmeraldas.</title>
        <authorList>
            <person name="Kostygov A.Y."/>
            <person name="Butenko A."/>
            <person name="Nenarokova A."/>
            <person name="Tashyreva D."/>
            <person name="Flegontov P."/>
            <person name="Lukes J."/>
            <person name="Yurchenko V."/>
        </authorList>
    </citation>
    <scope>NUCLEOTIDE SEQUENCE [LARGE SCALE GENOMIC DNA]</scope>
    <source>
        <strain evidence="10 11">E262</strain>
    </source>
</reference>
<accession>A0ABX5FDK5</accession>
<comment type="similarity">
    <text evidence="2">Belongs to the MscS (TC 1.A.23) family.</text>
</comment>
<dbReference type="InterPro" id="IPR023408">
    <property type="entry name" value="MscS_beta-dom_sf"/>
</dbReference>
<dbReference type="Proteomes" id="UP000242660">
    <property type="component" value="Unassembled WGS sequence"/>
</dbReference>
<keyword evidence="6 7" id="KW-0472">Membrane</keyword>
<dbReference type="Gene3D" id="2.30.30.60">
    <property type="match status" value="1"/>
</dbReference>
<evidence type="ECO:0000313" key="11">
    <source>
        <dbReference type="Proteomes" id="UP000242660"/>
    </source>
</evidence>
<feature type="transmembrane region" description="Helical" evidence="7">
    <location>
        <begin position="149"/>
        <end position="170"/>
    </location>
</feature>
<feature type="transmembrane region" description="Helical" evidence="7">
    <location>
        <begin position="190"/>
        <end position="211"/>
    </location>
</feature>
<evidence type="ECO:0000256" key="3">
    <source>
        <dbReference type="ARBA" id="ARBA00022475"/>
    </source>
</evidence>
<dbReference type="Gene3D" id="1.10.287.1260">
    <property type="match status" value="1"/>
</dbReference>
<dbReference type="InterPro" id="IPR011014">
    <property type="entry name" value="MscS_channel_TM-2"/>
</dbReference>
<dbReference type="PANTHER" id="PTHR30347">
    <property type="entry name" value="POTASSIUM CHANNEL RELATED"/>
    <property type="match status" value="1"/>
</dbReference>
<feature type="transmembrane region" description="Helical" evidence="7">
    <location>
        <begin position="83"/>
        <end position="100"/>
    </location>
</feature>
<proteinExistence type="inferred from homology"/>
<dbReference type="Pfam" id="PF21082">
    <property type="entry name" value="MS_channel_3rd"/>
    <property type="match status" value="1"/>
</dbReference>
<evidence type="ECO:0000256" key="5">
    <source>
        <dbReference type="ARBA" id="ARBA00022989"/>
    </source>
</evidence>
<dbReference type="InterPro" id="IPR049278">
    <property type="entry name" value="MS_channel_C"/>
</dbReference>
<dbReference type="InterPro" id="IPR052702">
    <property type="entry name" value="MscS-like_channel"/>
</dbReference>
<dbReference type="SUPFAM" id="SSF82689">
    <property type="entry name" value="Mechanosensitive channel protein MscS (YggB), C-terminal domain"/>
    <property type="match status" value="1"/>
</dbReference>
<feature type="transmembrane region" description="Helical" evidence="7">
    <location>
        <begin position="23"/>
        <end position="40"/>
    </location>
</feature>
<sequence length="440" mass="48525">MENNQVFAHMVHDLVHDFRDPHIFWQFLALAGTLLMAFFISRRVLFRVKKGSSDAQPTSSDAQPTSSDAQPTNLDWAPSLHRAIFTLLGWIILSIVRFVLDNWMHTSLLRLAQVPLFGSTLIFLVFYVARRLFSNSPQASGLLQMVERVVMVLAGLSMVMYVLGVEGHIFRSLNSVRFTVGQSELSLYKMLNGTLWVGVTVLLALCFGALLEGRIMRSETLDDNLKVVMSRVVKTLLTLIAVLGGLSFVGIDITVLGVFGGALGVGLGFGLQKMASNYVSGFIILLDRSLRIGDLVTVNSYHGTVSQINMRYTTVTGFDGVEVLVPNEKLISDVVQNYSLGSKIGRAKVSVQVAYGTDVEKAMALMKRATEGIERVLQDPPPSLLLLNFGVYGIDLEMDFWVKNPAEGTKGINSSINLGILRSFRDHQIEIPCVQRGYSS</sequence>
<evidence type="ECO:0000259" key="9">
    <source>
        <dbReference type="Pfam" id="PF21082"/>
    </source>
</evidence>
<evidence type="ECO:0000256" key="2">
    <source>
        <dbReference type="ARBA" id="ARBA00008017"/>
    </source>
</evidence>
<feature type="transmembrane region" description="Helical" evidence="7">
    <location>
        <begin position="232"/>
        <end position="249"/>
    </location>
</feature>
<dbReference type="PROSITE" id="PS01246">
    <property type="entry name" value="UPF0003"/>
    <property type="match status" value="1"/>
</dbReference>
<evidence type="ECO:0000256" key="6">
    <source>
        <dbReference type="ARBA" id="ARBA00023136"/>
    </source>
</evidence>
<keyword evidence="4 7" id="KW-0812">Transmembrane</keyword>
<keyword evidence="5 7" id="KW-1133">Transmembrane helix</keyword>
<evidence type="ECO:0000313" key="10">
    <source>
        <dbReference type="EMBL" id="PSB91833.1"/>
    </source>
</evidence>
<evidence type="ECO:0000256" key="1">
    <source>
        <dbReference type="ARBA" id="ARBA00004651"/>
    </source>
</evidence>
<evidence type="ECO:0000259" key="8">
    <source>
        <dbReference type="Pfam" id="PF00924"/>
    </source>
</evidence>
<dbReference type="Gene3D" id="3.30.70.100">
    <property type="match status" value="1"/>
</dbReference>
<feature type="domain" description="Mechanosensitive ion channel MscS" evidence="8">
    <location>
        <begin position="275"/>
        <end position="339"/>
    </location>
</feature>
<keyword evidence="11" id="KW-1185">Reference proteome</keyword>
<evidence type="ECO:0000256" key="4">
    <source>
        <dbReference type="ARBA" id="ARBA00022692"/>
    </source>
</evidence>
<dbReference type="InterPro" id="IPR006686">
    <property type="entry name" value="MscS_channel_CS"/>
</dbReference>
<evidence type="ECO:0000256" key="7">
    <source>
        <dbReference type="SAM" id="Phobius"/>
    </source>
</evidence>
<comment type="subcellular location">
    <subcellularLocation>
        <location evidence="1">Cell membrane</location>
        <topology evidence="1">Multi-pass membrane protein</topology>
    </subcellularLocation>
</comment>
<feature type="transmembrane region" description="Helical" evidence="7">
    <location>
        <begin position="112"/>
        <end position="129"/>
    </location>
</feature>
<dbReference type="SUPFAM" id="SSF82861">
    <property type="entry name" value="Mechanosensitive channel protein MscS (YggB), transmembrane region"/>
    <property type="match status" value="1"/>
</dbReference>
<dbReference type="EMBL" id="MUHY01000001">
    <property type="protein sequence ID" value="PSB91833.1"/>
    <property type="molecule type" value="Genomic_DNA"/>
</dbReference>
<name>A0ABX5FDK5_9BURK</name>
<dbReference type="RefSeq" id="WP_106181702.1">
    <property type="nucleotide sequence ID" value="NZ_MUHY01000001.1"/>
</dbReference>
<dbReference type="Pfam" id="PF00924">
    <property type="entry name" value="MS_channel_2nd"/>
    <property type="match status" value="1"/>
</dbReference>
<dbReference type="InterPro" id="IPR010920">
    <property type="entry name" value="LSM_dom_sf"/>
</dbReference>
<keyword evidence="3" id="KW-1003">Cell membrane</keyword>
<dbReference type="SUPFAM" id="SSF50182">
    <property type="entry name" value="Sm-like ribonucleoproteins"/>
    <property type="match status" value="1"/>
</dbReference>
<comment type="caution">
    <text evidence="10">The sequence shown here is derived from an EMBL/GenBank/DDBJ whole genome shotgun (WGS) entry which is preliminary data.</text>
</comment>
<dbReference type="InterPro" id="IPR011066">
    <property type="entry name" value="MscS_channel_C_sf"/>
</dbReference>
<gene>
    <name evidence="10" type="ORF">BZL35_00047</name>
</gene>
<organism evidence="10 11">
    <name type="scientific">Candidatus Pandoraea novymonadis</name>
    <dbReference type="NCBI Taxonomy" id="1808959"/>
    <lineage>
        <taxon>Bacteria</taxon>
        <taxon>Pseudomonadati</taxon>
        <taxon>Pseudomonadota</taxon>
        <taxon>Betaproteobacteria</taxon>
        <taxon>Burkholderiales</taxon>
        <taxon>Burkholderiaceae</taxon>
        <taxon>Pandoraea</taxon>
    </lineage>
</organism>
<dbReference type="PANTHER" id="PTHR30347:SF1">
    <property type="entry name" value="MECHANOSENSITIVE CHANNEL MSCK"/>
    <property type="match status" value="1"/>
</dbReference>
<feature type="domain" description="Mechanosensitive ion channel MscS C-terminal" evidence="9">
    <location>
        <begin position="348"/>
        <end position="431"/>
    </location>
</feature>
<protein>
    <submittedName>
        <fullName evidence="10">MscS family protein.1</fullName>
    </submittedName>
</protein>
<dbReference type="InterPro" id="IPR006685">
    <property type="entry name" value="MscS_channel_2nd"/>
</dbReference>